<dbReference type="EMBL" id="BAFC01000058">
    <property type="protein sequence ID" value="GAB39088.1"/>
    <property type="molecule type" value="Genomic_DNA"/>
</dbReference>
<feature type="region of interest" description="Disordered" evidence="1">
    <location>
        <begin position="1"/>
        <end position="72"/>
    </location>
</feature>
<name>H5U030_9ACTN</name>
<reference evidence="2 3" key="1">
    <citation type="submission" date="2012-02" db="EMBL/GenBank/DDBJ databases">
        <title>Whole genome shotgun sequence of Gordonia sputi NBRC 100414.</title>
        <authorList>
            <person name="Yoshida I."/>
            <person name="Hosoyama A."/>
            <person name="Tsuchikane K."/>
            <person name="Katsumata H."/>
            <person name="Yamazaki S."/>
            <person name="Fujita N."/>
        </authorList>
    </citation>
    <scope>NUCLEOTIDE SEQUENCE [LARGE SCALE GENOMIC DNA]</scope>
    <source>
        <strain evidence="2 3">NBRC 100414</strain>
    </source>
</reference>
<evidence type="ECO:0000256" key="1">
    <source>
        <dbReference type="SAM" id="MobiDB-lite"/>
    </source>
</evidence>
<dbReference type="Proteomes" id="UP000005845">
    <property type="component" value="Unassembled WGS sequence"/>
</dbReference>
<evidence type="ECO:0000313" key="2">
    <source>
        <dbReference type="EMBL" id="GAB39088.1"/>
    </source>
</evidence>
<accession>H5U030</accession>
<evidence type="ECO:0000313" key="3">
    <source>
        <dbReference type="Proteomes" id="UP000005845"/>
    </source>
</evidence>
<dbReference type="AlphaFoldDB" id="H5U030"/>
<gene>
    <name evidence="2" type="ORF">GOSPT_058_00410</name>
</gene>
<organism evidence="2 3">
    <name type="scientific">Gordonia sputi NBRC 100414</name>
    <dbReference type="NCBI Taxonomy" id="1089453"/>
    <lineage>
        <taxon>Bacteria</taxon>
        <taxon>Bacillati</taxon>
        <taxon>Actinomycetota</taxon>
        <taxon>Actinomycetes</taxon>
        <taxon>Mycobacteriales</taxon>
        <taxon>Gordoniaceae</taxon>
        <taxon>Gordonia</taxon>
    </lineage>
</organism>
<keyword evidence="3" id="KW-1185">Reference proteome</keyword>
<sequence>MDRASGGSRPRSGTTLAYFPNARCATGPGPRFTRRDNPTQPATHGIRMCVGRSHGRGNPGTVTHGEPDRGNQRLCQGFEMSVRGRNGSGRADSTRREVIR</sequence>
<protein>
    <submittedName>
        <fullName evidence="2">Uncharacterized protein</fullName>
    </submittedName>
</protein>
<proteinExistence type="predicted"/>
<comment type="caution">
    <text evidence="2">The sequence shown here is derived from an EMBL/GenBank/DDBJ whole genome shotgun (WGS) entry which is preliminary data.</text>
</comment>